<feature type="transmembrane region" description="Helical" evidence="7">
    <location>
        <begin position="186"/>
        <end position="204"/>
    </location>
</feature>
<evidence type="ECO:0000313" key="8">
    <source>
        <dbReference type="EMBL" id="KAB1641620.1"/>
    </source>
</evidence>
<feature type="compositionally biased region" description="Basic and acidic residues" evidence="6">
    <location>
        <begin position="12"/>
        <end position="29"/>
    </location>
</feature>
<reference evidence="8 9" key="1">
    <citation type="submission" date="2019-09" db="EMBL/GenBank/DDBJ databases">
        <title>Phylogeny of genus Pseudoclavibacter and closely related genus.</title>
        <authorList>
            <person name="Li Y."/>
        </authorList>
    </citation>
    <scope>NUCLEOTIDE SEQUENCE [LARGE SCALE GENOMIC DNA]</scope>
    <source>
        <strain evidence="8 9">KCTC 13959</strain>
    </source>
</reference>
<feature type="transmembrane region" description="Helical" evidence="7">
    <location>
        <begin position="245"/>
        <end position="269"/>
    </location>
</feature>
<evidence type="ECO:0000256" key="3">
    <source>
        <dbReference type="ARBA" id="ARBA00022989"/>
    </source>
</evidence>
<feature type="compositionally biased region" description="Polar residues" evidence="6">
    <location>
        <begin position="30"/>
        <end position="39"/>
    </location>
</feature>
<feature type="transmembrane region" description="Helical" evidence="7">
    <location>
        <begin position="138"/>
        <end position="154"/>
    </location>
</feature>
<sequence length="274" mass="29999">MVDPRTSADPGELDREHPGESQHNDELPERTSQSTSPSAAQDPAWGLPGIPLVEEAAEHPPQDVKPTWRGWIHAGTFPVTIAAGIVLISLADGAAAKWSSAVFMLTSMLLFGISALYHRINWKPKTKQLFRRLDHANIFLLIAGTYTPLAVLALPPHKGVLLLSLVWAGALLGIGFRVFWVTAPRWLYVPLYVLLGWAAMMYIVDLVEANVAMMVLVLVGGLLYTLGAVVYGMKRPNPIPGVFGFHELFHTATVLAFLCHWTAILLVAINPPYV</sequence>
<feature type="region of interest" description="Disordered" evidence="6">
    <location>
        <begin position="1"/>
        <end position="44"/>
    </location>
</feature>
<evidence type="ECO:0000313" key="9">
    <source>
        <dbReference type="Proteomes" id="UP000433493"/>
    </source>
</evidence>
<accession>A0A7J5B8E0</accession>
<dbReference type="AlphaFoldDB" id="A0A7J5B8E0"/>
<feature type="binding site" evidence="5">
    <location>
        <position position="118"/>
    </location>
    <ligand>
        <name>Zn(2+)</name>
        <dbReference type="ChEBI" id="CHEBI:29105"/>
    </ligand>
</feature>
<name>A0A7J5B8E0_9MICO</name>
<gene>
    <name evidence="8" type="ORF">F8O05_11730</name>
</gene>
<feature type="transmembrane region" description="Helical" evidence="7">
    <location>
        <begin position="160"/>
        <end position="179"/>
    </location>
</feature>
<keyword evidence="9" id="KW-1185">Reference proteome</keyword>
<feature type="transmembrane region" description="Helical" evidence="7">
    <location>
        <begin position="97"/>
        <end position="117"/>
    </location>
</feature>
<evidence type="ECO:0000256" key="4">
    <source>
        <dbReference type="ARBA" id="ARBA00023136"/>
    </source>
</evidence>
<evidence type="ECO:0000256" key="7">
    <source>
        <dbReference type="SAM" id="Phobius"/>
    </source>
</evidence>
<evidence type="ECO:0000256" key="6">
    <source>
        <dbReference type="SAM" id="MobiDB-lite"/>
    </source>
</evidence>
<keyword evidence="3 7" id="KW-1133">Transmembrane helix</keyword>
<proteinExistence type="predicted"/>
<feature type="transmembrane region" description="Helical" evidence="7">
    <location>
        <begin position="71"/>
        <end position="91"/>
    </location>
</feature>
<comment type="subcellular location">
    <subcellularLocation>
        <location evidence="1">Membrane</location>
        <topology evidence="1">Multi-pass membrane protein</topology>
    </subcellularLocation>
</comment>
<evidence type="ECO:0000256" key="1">
    <source>
        <dbReference type="ARBA" id="ARBA00004141"/>
    </source>
</evidence>
<evidence type="ECO:0000256" key="2">
    <source>
        <dbReference type="ARBA" id="ARBA00022692"/>
    </source>
</evidence>
<feature type="transmembrane region" description="Helical" evidence="7">
    <location>
        <begin position="210"/>
        <end position="233"/>
    </location>
</feature>
<dbReference type="PANTHER" id="PTHR20855">
    <property type="entry name" value="ADIPOR/PROGESTIN RECEPTOR-RELATED"/>
    <property type="match status" value="1"/>
</dbReference>
<dbReference type="Pfam" id="PF03006">
    <property type="entry name" value="HlyIII"/>
    <property type="match status" value="1"/>
</dbReference>
<keyword evidence="5" id="KW-0862">Zinc</keyword>
<organism evidence="8 9">
    <name type="scientific">Gulosibacter chungangensis</name>
    <dbReference type="NCBI Taxonomy" id="979746"/>
    <lineage>
        <taxon>Bacteria</taxon>
        <taxon>Bacillati</taxon>
        <taxon>Actinomycetota</taxon>
        <taxon>Actinomycetes</taxon>
        <taxon>Micrococcales</taxon>
        <taxon>Microbacteriaceae</taxon>
        <taxon>Gulosibacter</taxon>
    </lineage>
</organism>
<dbReference type="GO" id="GO:0016020">
    <property type="term" value="C:membrane"/>
    <property type="evidence" value="ECO:0007669"/>
    <property type="project" value="UniProtKB-SubCell"/>
</dbReference>
<feature type="binding site" evidence="5">
    <location>
        <position position="246"/>
    </location>
    <ligand>
        <name>Zn(2+)</name>
        <dbReference type="ChEBI" id="CHEBI:29105"/>
    </ligand>
</feature>
<feature type="binding site" evidence="5">
    <location>
        <position position="250"/>
    </location>
    <ligand>
        <name>Zn(2+)</name>
        <dbReference type="ChEBI" id="CHEBI:29105"/>
    </ligand>
</feature>
<protein>
    <submittedName>
        <fullName evidence="8">Hemolysin III family protein</fullName>
    </submittedName>
</protein>
<dbReference type="OrthoDB" id="9813689at2"/>
<dbReference type="PANTHER" id="PTHR20855:SF3">
    <property type="entry name" value="LD03007P"/>
    <property type="match status" value="1"/>
</dbReference>
<keyword evidence="2 7" id="KW-0812">Transmembrane</keyword>
<dbReference type="InterPro" id="IPR004254">
    <property type="entry name" value="AdipoR/HlyIII-related"/>
</dbReference>
<evidence type="ECO:0000256" key="5">
    <source>
        <dbReference type="PIRSR" id="PIRSR604254-1"/>
    </source>
</evidence>
<dbReference type="GO" id="GO:0046872">
    <property type="term" value="F:metal ion binding"/>
    <property type="evidence" value="ECO:0007669"/>
    <property type="project" value="UniProtKB-KW"/>
</dbReference>
<comment type="caution">
    <text evidence="8">The sequence shown here is derived from an EMBL/GenBank/DDBJ whole genome shotgun (WGS) entry which is preliminary data.</text>
</comment>
<dbReference type="EMBL" id="WBKB01000008">
    <property type="protein sequence ID" value="KAB1641620.1"/>
    <property type="molecule type" value="Genomic_DNA"/>
</dbReference>
<keyword evidence="5" id="KW-0479">Metal-binding</keyword>
<dbReference type="Proteomes" id="UP000433493">
    <property type="component" value="Unassembled WGS sequence"/>
</dbReference>
<keyword evidence="4 7" id="KW-0472">Membrane</keyword>